<evidence type="ECO:0000313" key="4">
    <source>
        <dbReference type="Proteomes" id="UP000321567"/>
    </source>
</evidence>
<keyword evidence="3" id="KW-0378">Hydrolase</keyword>
<evidence type="ECO:0000313" key="3">
    <source>
        <dbReference type="EMBL" id="GEO82451.1"/>
    </source>
</evidence>
<dbReference type="PANTHER" id="PTHR47814:SF1">
    <property type="entry name" value="PEPTIDYL-TRNA HYDROLASE ARFB"/>
    <property type="match status" value="1"/>
</dbReference>
<dbReference type="SUPFAM" id="SSF110916">
    <property type="entry name" value="Peptidyl-tRNA hydrolase domain-like"/>
    <property type="match status" value="1"/>
</dbReference>
<comment type="caution">
    <text evidence="3">The sequence shown here is derived from an EMBL/GenBank/DDBJ whole genome shotgun (WGS) entry which is preliminary data.</text>
</comment>
<sequence>MRIPITASVFLDEAELSVRFIQSSGPGGQNVNKVATAVQLRLDALGSPSLPEALKARLPQVAGQRLTQGGELVITARAHRTQEANRRDALERLVALLREAAHRDRPRVATRPTHASKRRRLEGKARQGIRKAERGARWDGE</sequence>
<evidence type="ECO:0000259" key="2">
    <source>
        <dbReference type="Pfam" id="PF00472"/>
    </source>
</evidence>
<feature type="region of interest" description="Disordered" evidence="1">
    <location>
        <begin position="102"/>
        <end position="141"/>
    </location>
</feature>
<dbReference type="GO" id="GO:0004045">
    <property type="term" value="F:peptidyl-tRNA hydrolase activity"/>
    <property type="evidence" value="ECO:0007669"/>
    <property type="project" value="TreeGrafter"/>
</dbReference>
<reference evidence="3 4" key="1">
    <citation type="submission" date="2019-07" db="EMBL/GenBank/DDBJ databases">
        <title>Whole genome shotgun sequence of Rhodospirillum oryzae NBRC 107573.</title>
        <authorList>
            <person name="Hosoyama A."/>
            <person name="Uohara A."/>
            <person name="Ohji S."/>
            <person name="Ichikawa N."/>
        </authorList>
    </citation>
    <scope>NUCLEOTIDE SEQUENCE [LARGE SCALE GENOMIC DNA]</scope>
    <source>
        <strain evidence="3 4">NBRC 107573</strain>
    </source>
</reference>
<evidence type="ECO:0000256" key="1">
    <source>
        <dbReference type="SAM" id="MobiDB-lite"/>
    </source>
</evidence>
<dbReference type="GO" id="GO:0072344">
    <property type="term" value="P:rescue of stalled ribosome"/>
    <property type="evidence" value="ECO:0007669"/>
    <property type="project" value="TreeGrafter"/>
</dbReference>
<dbReference type="OrthoDB" id="9815709at2"/>
<dbReference type="Gene3D" id="3.30.160.20">
    <property type="match status" value="1"/>
</dbReference>
<dbReference type="AlphaFoldDB" id="A0A512HAG8"/>
<proteinExistence type="predicted"/>
<keyword evidence="4" id="KW-1185">Reference proteome</keyword>
<name>A0A512HAG8_9PROT</name>
<dbReference type="RefSeq" id="WP_147164479.1">
    <property type="nucleotide sequence ID" value="NZ_BJZO01000079.1"/>
</dbReference>
<gene>
    <name evidence="3" type="ORF">ROR02_25820</name>
</gene>
<dbReference type="PANTHER" id="PTHR47814">
    <property type="entry name" value="PEPTIDYL-TRNA HYDROLASE ARFB"/>
    <property type="match status" value="1"/>
</dbReference>
<dbReference type="Pfam" id="PF00472">
    <property type="entry name" value="RF-1"/>
    <property type="match status" value="1"/>
</dbReference>
<accession>A0A512HAG8</accession>
<organism evidence="3 4">
    <name type="scientific">Pararhodospirillum oryzae</name>
    <dbReference type="NCBI Taxonomy" id="478448"/>
    <lineage>
        <taxon>Bacteria</taxon>
        <taxon>Pseudomonadati</taxon>
        <taxon>Pseudomonadota</taxon>
        <taxon>Alphaproteobacteria</taxon>
        <taxon>Rhodospirillales</taxon>
        <taxon>Rhodospirillaceae</taxon>
        <taxon>Pararhodospirillum</taxon>
    </lineage>
</organism>
<dbReference type="Proteomes" id="UP000321567">
    <property type="component" value="Unassembled WGS sequence"/>
</dbReference>
<dbReference type="InterPro" id="IPR000352">
    <property type="entry name" value="Pep_chain_release_fac_I"/>
</dbReference>
<protein>
    <submittedName>
        <fullName evidence="3">Aminoacyl-tRNA hydrolase</fullName>
    </submittedName>
</protein>
<feature type="domain" description="Prokaryotic-type class I peptide chain release factors" evidence="2">
    <location>
        <begin position="9"/>
        <end position="131"/>
    </location>
</feature>
<dbReference type="EMBL" id="BJZO01000079">
    <property type="protein sequence ID" value="GEO82451.1"/>
    <property type="molecule type" value="Genomic_DNA"/>
</dbReference>
<dbReference type="GO" id="GO:0003747">
    <property type="term" value="F:translation release factor activity"/>
    <property type="evidence" value="ECO:0007669"/>
    <property type="project" value="InterPro"/>
</dbReference>
<feature type="compositionally biased region" description="Basic and acidic residues" evidence="1">
    <location>
        <begin position="122"/>
        <end position="141"/>
    </location>
</feature>
<dbReference type="NCBIfam" id="NF006718">
    <property type="entry name" value="PRK09256.1"/>
    <property type="match status" value="1"/>
</dbReference>
<dbReference type="GO" id="GO:0043022">
    <property type="term" value="F:ribosome binding"/>
    <property type="evidence" value="ECO:0007669"/>
    <property type="project" value="TreeGrafter"/>
</dbReference>